<protein>
    <recommendedName>
        <fullName evidence="3">AB hydrolase-1 domain-containing protein</fullName>
    </recommendedName>
</protein>
<keyword evidence="5" id="KW-1185">Reference proteome</keyword>
<dbReference type="InterPro" id="IPR000073">
    <property type="entry name" value="AB_hydrolase_1"/>
</dbReference>
<evidence type="ECO:0000256" key="2">
    <source>
        <dbReference type="ARBA" id="ARBA00038334"/>
    </source>
</evidence>
<dbReference type="PRINTS" id="PR00412">
    <property type="entry name" value="EPOXHYDRLASE"/>
</dbReference>
<comment type="caution">
    <text evidence="4">The sequence shown here is derived from an EMBL/GenBank/DDBJ whole genome shotgun (WGS) entry which is preliminary data.</text>
</comment>
<evidence type="ECO:0000313" key="5">
    <source>
        <dbReference type="Proteomes" id="UP001172673"/>
    </source>
</evidence>
<sequence>MSIDSIDVWSDPRVKKLSASVRGVNYGYWLAEPESTAVRASIFLVHGYPDLSAAWRKQIPMLLDLGLRVVAIDCIGYGRTDAPSPIKLYTFRRVSDDIAELARQMGLKNIILGGHDWGGMVVQRCAQYHPQLVTHVFSISTPYFPIESTYTPEGGMQFENFARLAQTNLLTPRELDYYAAEFSRNGLWGPNNWYRTREVNFSDELDHFLESSDGGELKPDPGIEQNILYIATKRDRILTPEMCEASKKFCKNHHMKVVDADHWALWENPVAVNQAIKDWLEKFALDAA</sequence>
<evidence type="ECO:0000313" key="4">
    <source>
        <dbReference type="EMBL" id="KAJ9606676.1"/>
    </source>
</evidence>
<name>A0AA38X4P3_9EURO</name>
<dbReference type="PANTHER" id="PTHR43329">
    <property type="entry name" value="EPOXIDE HYDROLASE"/>
    <property type="match status" value="1"/>
</dbReference>
<dbReference type="Proteomes" id="UP001172673">
    <property type="component" value="Unassembled WGS sequence"/>
</dbReference>
<dbReference type="AlphaFoldDB" id="A0AA38X4P3"/>
<gene>
    <name evidence="4" type="ORF">H2200_008684</name>
</gene>
<proteinExistence type="inferred from homology"/>
<evidence type="ECO:0000256" key="1">
    <source>
        <dbReference type="ARBA" id="ARBA00022801"/>
    </source>
</evidence>
<dbReference type="InterPro" id="IPR029058">
    <property type="entry name" value="AB_hydrolase_fold"/>
</dbReference>
<organism evidence="4 5">
    <name type="scientific">Cladophialophora chaetospira</name>
    <dbReference type="NCBI Taxonomy" id="386627"/>
    <lineage>
        <taxon>Eukaryota</taxon>
        <taxon>Fungi</taxon>
        <taxon>Dikarya</taxon>
        <taxon>Ascomycota</taxon>
        <taxon>Pezizomycotina</taxon>
        <taxon>Eurotiomycetes</taxon>
        <taxon>Chaetothyriomycetidae</taxon>
        <taxon>Chaetothyriales</taxon>
        <taxon>Herpotrichiellaceae</taxon>
        <taxon>Cladophialophora</taxon>
    </lineage>
</organism>
<dbReference type="Gene3D" id="3.40.50.1820">
    <property type="entry name" value="alpha/beta hydrolase"/>
    <property type="match status" value="1"/>
</dbReference>
<dbReference type="GO" id="GO:0016787">
    <property type="term" value="F:hydrolase activity"/>
    <property type="evidence" value="ECO:0007669"/>
    <property type="project" value="UniProtKB-KW"/>
</dbReference>
<comment type="similarity">
    <text evidence="2">Belongs to the AB hydrolase superfamily. Epoxide hydrolase family.</text>
</comment>
<dbReference type="Pfam" id="PF00561">
    <property type="entry name" value="Abhydrolase_1"/>
    <property type="match status" value="1"/>
</dbReference>
<dbReference type="SUPFAM" id="SSF53474">
    <property type="entry name" value="alpha/beta-Hydrolases"/>
    <property type="match status" value="1"/>
</dbReference>
<dbReference type="InterPro" id="IPR000639">
    <property type="entry name" value="Epox_hydrolase-like"/>
</dbReference>
<keyword evidence="1" id="KW-0378">Hydrolase</keyword>
<reference evidence="4" key="1">
    <citation type="submission" date="2022-10" db="EMBL/GenBank/DDBJ databases">
        <title>Culturing micro-colonial fungi from biological soil crusts in the Mojave desert and describing Neophaeococcomyces mojavensis, and introducing the new genera and species Taxawa tesnikishii.</title>
        <authorList>
            <person name="Kurbessoian T."/>
            <person name="Stajich J.E."/>
        </authorList>
    </citation>
    <scope>NUCLEOTIDE SEQUENCE</scope>
    <source>
        <strain evidence="4">TK_41</strain>
    </source>
</reference>
<accession>A0AA38X4P3</accession>
<dbReference type="EMBL" id="JAPDRK010000013">
    <property type="protein sequence ID" value="KAJ9606676.1"/>
    <property type="molecule type" value="Genomic_DNA"/>
</dbReference>
<evidence type="ECO:0000259" key="3">
    <source>
        <dbReference type="Pfam" id="PF00561"/>
    </source>
</evidence>
<feature type="domain" description="AB hydrolase-1" evidence="3">
    <location>
        <begin position="42"/>
        <end position="269"/>
    </location>
</feature>